<evidence type="ECO:0000256" key="3">
    <source>
        <dbReference type="ARBA" id="ARBA00022692"/>
    </source>
</evidence>
<dbReference type="Pfam" id="PF03626">
    <property type="entry name" value="COX4_pro"/>
    <property type="match status" value="1"/>
</dbReference>
<feature type="transmembrane region" description="Helical" evidence="6">
    <location>
        <begin position="38"/>
        <end position="58"/>
    </location>
</feature>
<evidence type="ECO:0000256" key="6">
    <source>
        <dbReference type="SAM" id="Phobius"/>
    </source>
</evidence>
<evidence type="ECO:0000256" key="4">
    <source>
        <dbReference type="ARBA" id="ARBA00022989"/>
    </source>
</evidence>
<protein>
    <submittedName>
        <fullName evidence="7">Cytochrome C oxidase subunit IV family protein</fullName>
    </submittedName>
</protein>
<feature type="transmembrane region" description="Helical" evidence="6">
    <location>
        <begin position="7"/>
        <end position="26"/>
    </location>
</feature>
<evidence type="ECO:0000256" key="5">
    <source>
        <dbReference type="ARBA" id="ARBA00023136"/>
    </source>
</evidence>
<feature type="transmembrane region" description="Helical" evidence="6">
    <location>
        <begin position="70"/>
        <end position="89"/>
    </location>
</feature>
<accession>A0A974SK72</accession>
<keyword evidence="2" id="KW-1003">Cell membrane</keyword>
<evidence type="ECO:0000313" key="8">
    <source>
        <dbReference type="Proteomes" id="UP000596427"/>
    </source>
</evidence>
<organism evidence="7 8">
    <name type="scientific">Xanthobacter dioxanivorans</name>
    <dbReference type="NCBI Taxonomy" id="2528964"/>
    <lineage>
        <taxon>Bacteria</taxon>
        <taxon>Pseudomonadati</taxon>
        <taxon>Pseudomonadota</taxon>
        <taxon>Alphaproteobacteria</taxon>
        <taxon>Hyphomicrobiales</taxon>
        <taxon>Xanthobacteraceae</taxon>
        <taxon>Xanthobacter</taxon>
    </lineage>
</organism>
<gene>
    <name evidence="7" type="ORF">EZH22_01930</name>
</gene>
<keyword evidence="8" id="KW-1185">Reference proteome</keyword>
<evidence type="ECO:0000256" key="2">
    <source>
        <dbReference type="ARBA" id="ARBA00022475"/>
    </source>
</evidence>
<dbReference type="EMBL" id="CP063362">
    <property type="protein sequence ID" value="QRG07223.1"/>
    <property type="molecule type" value="Genomic_DNA"/>
</dbReference>
<keyword evidence="5 6" id="KW-0472">Membrane</keyword>
<dbReference type="KEGG" id="xdi:EZH22_01930"/>
<reference evidence="7 8" key="1">
    <citation type="submission" date="2020-10" db="EMBL/GenBank/DDBJ databases">
        <title>Degradation of 1,4-Dioxane by Xanthobacter sp. YN2, via a Novel Group-2 Soluble Di-Iron Monooxygenase.</title>
        <authorList>
            <person name="Ma F."/>
            <person name="Wang Y."/>
            <person name="Yang J."/>
            <person name="Guo H."/>
            <person name="Su D."/>
            <person name="Yu L."/>
        </authorList>
    </citation>
    <scope>NUCLEOTIDE SEQUENCE [LARGE SCALE GENOMIC DNA]</scope>
    <source>
        <strain evidence="7 8">YN2</strain>
    </source>
</reference>
<proteinExistence type="predicted"/>
<dbReference type="InterPro" id="IPR005171">
    <property type="entry name" value="Cyt_c_oxidase_su4_prok"/>
</dbReference>
<evidence type="ECO:0000313" key="7">
    <source>
        <dbReference type="EMBL" id="QRG07223.1"/>
    </source>
</evidence>
<dbReference type="Proteomes" id="UP000596427">
    <property type="component" value="Chromosome"/>
</dbReference>
<keyword evidence="4 6" id="KW-1133">Transmembrane helix</keyword>
<keyword evidence="3 6" id="KW-0812">Transmembrane</keyword>
<comment type="subcellular location">
    <subcellularLocation>
        <location evidence="1">Cell membrane</location>
        <topology evidence="1">Multi-pass membrane protein</topology>
    </subcellularLocation>
</comment>
<sequence>MLKTVPIRATVVWLVLMILTCISLKAVPRFDWFSTPQAGVVAIIISFFKSRLIIFEFMEVKFAPLAVRRLAEAWCICVCFVLVAIYLKFI</sequence>
<dbReference type="GO" id="GO:0005886">
    <property type="term" value="C:plasma membrane"/>
    <property type="evidence" value="ECO:0007669"/>
    <property type="project" value="UniProtKB-SubCell"/>
</dbReference>
<dbReference type="AlphaFoldDB" id="A0A974SK72"/>
<evidence type="ECO:0000256" key="1">
    <source>
        <dbReference type="ARBA" id="ARBA00004651"/>
    </source>
</evidence>
<name>A0A974SK72_9HYPH</name>
<dbReference type="RefSeq" id="WP_203194136.1">
    <property type="nucleotide sequence ID" value="NZ_CP063362.1"/>
</dbReference>